<name>A0A0D6B6J0_RHOSU</name>
<dbReference type="PATRIC" id="fig|35806.4.peg.3285"/>
<evidence type="ECO:0000256" key="1">
    <source>
        <dbReference type="SAM" id="MobiDB-lite"/>
    </source>
</evidence>
<proteinExistence type="predicted"/>
<protein>
    <submittedName>
        <fullName evidence="2">Uncharacterized protein</fullName>
    </submittedName>
</protein>
<gene>
    <name evidence="2" type="ORF">NHU_03196</name>
</gene>
<organism evidence="2 3">
    <name type="scientific">Rhodovulum sulfidophilum</name>
    <name type="common">Rhodobacter sulfidophilus</name>
    <dbReference type="NCBI Taxonomy" id="35806"/>
    <lineage>
        <taxon>Bacteria</taxon>
        <taxon>Pseudomonadati</taxon>
        <taxon>Pseudomonadota</taxon>
        <taxon>Alphaproteobacteria</taxon>
        <taxon>Rhodobacterales</taxon>
        <taxon>Paracoccaceae</taxon>
        <taxon>Rhodovulum</taxon>
    </lineage>
</organism>
<dbReference type="EMBL" id="AP014800">
    <property type="protein sequence ID" value="BAQ70339.1"/>
    <property type="molecule type" value="Genomic_DNA"/>
</dbReference>
<feature type="compositionally biased region" description="Low complexity" evidence="1">
    <location>
        <begin position="54"/>
        <end position="76"/>
    </location>
</feature>
<dbReference type="Proteomes" id="UP000064912">
    <property type="component" value="Chromosome"/>
</dbReference>
<sequence>MRGRQDPGLRAPLRPRLRNRTGGRAMWRGPVPGEAGKARNRQGLSAASEKPIFAEAGAQGRPAAGAAEGGPNASRD</sequence>
<reference evidence="2 3" key="1">
    <citation type="submission" date="2015-02" db="EMBL/GenBank/DDBJ databases">
        <title>Genome sequene of Rhodovulum sulfidophilum DSM 2351.</title>
        <authorList>
            <person name="Nagao N."/>
        </authorList>
    </citation>
    <scope>NUCLEOTIDE SEQUENCE [LARGE SCALE GENOMIC DNA]</scope>
    <source>
        <strain evidence="2 3">DSM 2351</strain>
    </source>
</reference>
<dbReference type="KEGG" id="rsu:NHU_03196"/>
<dbReference type="AlphaFoldDB" id="A0A0D6B6J0"/>
<evidence type="ECO:0000313" key="3">
    <source>
        <dbReference type="Proteomes" id="UP000064912"/>
    </source>
</evidence>
<accession>A0A0D6B6J0</accession>
<evidence type="ECO:0000313" key="2">
    <source>
        <dbReference type="EMBL" id="BAQ70339.1"/>
    </source>
</evidence>
<feature type="region of interest" description="Disordered" evidence="1">
    <location>
        <begin position="1"/>
        <end position="76"/>
    </location>
</feature>